<comment type="caution">
    <text evidence="1">The sequence shown here is derived from an EMBL/GenBank/DDBJ whole genome shotgun (WGS) entry which is preliminary data.</text>
</comment>
<dbReference type="AlphaFoldDB" id="A0A151ZS92"/>
<gene>
    <name evidence="1" type="ORF">DLAC_04153</name>
</gene>
<organism evidence="1 2">
    <name type="scientific">Tieghemostelium lacteum</name>
    <name type="common">Slime mold</name>
    <name type="synonym">Dictyostelium lacteum</name>
    <dbReference type="NCBI Taxonomy" id="361077"/>
    <lineage>
        <taxon>Eukaryota</taxon>
        <taxon>Amoebozoa</taxon>
        <taxon>Evosea</taxon>
        <taxon>Eumycetozoa</taxon>
        <taxon>Dictyostelia</taxon>
        <taxon>Dictyosteliales</taxon>
        <taxon>Raperosteliaceae</taxon>
        <taxon>Tieghemostelium</taxon>
    </lineage>
</organism>
<keyword evidence="2" id="KW-1185">Reference proteome</keyword>
<dbReference type="InParanoid" id="A0A151ZS92"/>
<evidence type="ECO:0000313" key="2">
    <source>
        <dbReference type="Proteomes" id="UP000076078"/>
    </source>
</evidence>
<dbReference type="Gene3D" id="3.80.10.10">
    <property type="entry name" value="Ribonuclease Inhibitor"/>
    <property type="match status" value="1"/>
</dbReference>
<name>A0A151ZS92_TIELA</name>
<dbReference type="FunCoup" id="A0A151ZS92">
    <property type="interactions" value="13"/>
</dbReference>
<reference evidence="1 2" key="1">
    <citation type="submission" date="2015-12" db="EMBL/GenBank/DDBJ databases">
        <title>Dictyostelia acquired genes for synthesis and detection of signals that induce cell-type specialization by lateral gene transfer from prokaryotes.</title>
        <authorList>
            <person name="Gloeckner G."/>
            <person name="Schaap P."/>
        </authorList>
    </citation>
    <scope>NUCLEOTIDE SEQUENCE [LARGE SCALE GENOMIC DNA]</scope>
    <source>
        <strain evidence="1 2">TK</strain>
    </source>
</reference>
<evidence type="ECO:0000313" key="1">
    <source>
        <dbReference type="EMBL" id="KYQ96847.1"/>
    </source>
</evidence>
<protein>
    <submittedName>
        <fullName evidence="1">Uncharacterized protein</fullName>
    </submittedName>
</protein>
<sequence>MLSLPNTIKNKIIQCLLNTFSTENSEHFYKYFFGLISLVSKDWYHSIVKSLVIKEFYIDNLQILIDKEITSIKYLHYLLKRGIVVETLKVGEFSNQNTKNHDGLLSDIITLWRDNMGISKSLLNLSTTENGTTLVNVLGFERDLFQFVSSEMSVRIFSFNTHDTIVKIGDLSEIDITEINQNQNHYKKLSIKSLRTMVNSILLEPRNLVSIKMHSIIYMQEYIYILLNNPVLLRLQLHCKFAKKDQPHILENITTLLVPELIGHKSLEDVYLSAIGDNYIQESLENLVAYLNGNSIAQKLTINIDNDQLEMIDLLDIEKMKNYRIGNSSLRELVLLNDNDFINSIFNLWVCESKLENLTNYSFETIPTSLYPTIIQYHKNITTLQCITFPGKSTNVQSLCELIQHLDKVKRIKLNVSGKEISPMNCKPIIDAISSRKNLSSLTILETNLESNVNCTFSKLILSMPSHPSLKSLELHTNELTDDLVDVICKSTMIQNLILFAGPPLPIHFRVLNNCKNLVSFKSLFNAKVKNEYPRNYLDDEIKQYYTTNKDAILPDKLILGYGKYSKGGLWNNYVKNLK</sequence>
<accession>A0A151ZS92</accession>
<proteinExistence type="predicted"/>
<dbReference type="Proteomes" id="UP000076078">
    <property type="component" value="Unassembled WGS sequence"/>
</dbReference>
<dbReference type="InterPro" id="IPR032675">
    <property type="entry name" value="LRR_dom_sf"/>
</dbReference>
<dbReference type="EMBL" id="LODT01000021">
    <property type="protein sequence ID" value="KYQ96847.1"/>
    <property type="molecule type" value="Genomic_DNA"/>
</dbReference>
<dbReference type="SUPFAM" id="SSF52047">
    <property type="entry name" value="RNI-like"/>
    <property type="match status" value="2"/>
</dbReference>